<sequence>MIALTGRHIWGAAAQVVQYSKLLFWLVVPLHNLPHELHRESRDWKTTDLASEITRVSLPAAGFRLLVRPRKSGVERAGLEAGLPWTHSRGRLREALPPHGSGTCGGWFLGGTFSGRFGPWPPPREIWPAPECAAWWWRPRGLGGLACPTLKRRRRLPRCADLVEPLDRRSHQSVGAPAIPCCGAVRWGWRLSPGNRLTRFGPSGAGPCWWALGP</sequence>
<comment type="caution">
    <text evidence="1">The sequence shown here is derived from an EMBL/GenBank/DDBJ whole genome shotgun (WGS) entry which is preliminary data.</text>
</comment>
<gene>
    <name evidence="1" type="ORF">NDU88_006836</name>
</gene>
<accession>A0AAV7NZA4</accession>
<dbReference type="EMBL" id="JANPWB010000012">
    <property type="protein sequence ID" value="KAJ1118648.1"/>
    <property type="molecule type" value="Genomic_DNA"/>
</dbReference>
<evidence type="ECO:0000313" key="1">
    <source>
        <dbReference type="EMBL" id="KAJ1118648.1"/>
    </source>
</evidence>
<dbReference type="Proteomes" id="UP001066276">
    <property type="component" value="Chromosome 8"/>
</dbReference>
<dbReference type="AlphaFoldDB" id="A0AAV7NZA4"/>
<name>A0AAV7NZA4_PLEWA</name>
<proteinExistence type="predicted"/>
<keyword evidence="2" id="KW-1185">Reference proteome</keyword>
<reference evidence="1" key="1">
    <citation type="journal article" date="2022" name="bioRxiv">
        <title>Sequencing and chromosome-scale assembly of the giantPleurodeles waltlgenome.</title>
        <authorList>
            <person name="Brown T."/>
            <person name="Elewa A."/>
            <person name="Iarovenko S."/>
            <person name="Subramanian E."/>
            <person name="Araus A.J."/>
            <person name="Petzold A."/>
            <person name="Susuki M."/>
            <person name="Suzuki K.-i.T."/>
            <person name="Hayashi T."/>
            <person name="Toyoda A."/>
            <person name="Oliveira C."/>
            <person name="Osipova E."/>
            <person name="Leigh N.D."/>
            <person name="Simon A."/>
            <person name="Yun M.H."/>
        </authorList>
    </citation>
    <scope>NUCLEOTIDE SEQUENCE</scope>
    <source>
        <strain evidence="1">20211129_DDA</strain>
        <tissue evidence="1">Liver</tissue>
    </source>
</reference>
<protein>
    <submittedName>
        <fullName evidence="1">Uncharacterized protein</fullName>
    </submittedName>
</protein>
<organism evidence="1 2">
    <name type="scientific">Pleurodeles waltl</name>
    <name type="common">Iberian ribbed newt</name>
    <dbReference type="NCBI Taxonomy" id="8319"/>
    <lineage>
        <taxon>Eukaryota</taxon>
        <taxon>Metazoa</taxon>
        <taxon>Chordata</taxon>
        <taxon>Craniata</taxon>
        <taxon>Vertebrata</taxon>
        <taxon>Euteleostomi</taxon>
        <taxon>Amphibia</taxon>
        <taxon>Batrachia</taxon>
        <taxon>Caudata</taxon>
        <taxon>Salamandroidea</taxon>
        <taxon>Salamandridae</taxon>
        <taxon>Pleurodelinae</taxon>
        <taxon>Pleurodeles</taxon>
    </lineage>
</organism>
<evidence type="ECO:0000313" key="2">
    <source>
        <dbReference type="Proteomes" id="UP001066276"/>
    </source>
</evidence>